<reference evidence="2" key="2">
    <citation type="submission" date="2025-08" db="UniProtKB">
        <authorList>
            <consortium name="Ensembl"/>
        </authorList>
    </citation>
    <scope>IDENTIFICATION</scope>
</reference>
<evidence type="ECO:0008006" key="4">
    <source>
        <dbReference type="Google" id="ProtNLM"/>
    </source>
</evidence>
<evidence type="ECO:0000313" key="3">
    <source>
        <dbReference type="Proteomes" id="UP000001645"/>
    </source>
</evidence>
<feature type="compositionally biased region" description="Basic and acidic residues" evidence="1">
    <location>
        <begin position="100"/>
        <end position="118"/>
    </location>
</feature>
<dbReference type="AlphaFoldDB" id="A0A803YFV6"/>
<accession>A0A803YFV6</accession>
<reference evidence="2" key="3">
    <citation type="submission" date="2025-09" db="UniProtKB">
        <authorList>
            <consortium name="Ensembl"/>
        </authorList>
    </citation>
    <scope>IDENTIFICATION</scope>
</reference>
<dbReference type="InParanoid" id="A0A803YFV6"/>
<evidence type="ECO:0000313" key="2">
    <source>
        <dbReference type="Ensembl" id="ENSMGAP00000030653.1"/>
    </source>
</evidence>
<dbReference type="PANTHER" id="PTHR12202">
    <property type="entry name" value="ESF1 HOMOLOG"/>
    <property type="match status" value="1"/>
</dbReference>
<evidence type="ECO:0000256" key="1">
    <source>
        <dbReference type="SAM" id="MobiDB-lite"/>
    </source>
</evidence>
<dbReference type="PANTHER" id="PTHR12202:SF0">
    <property type="entry name" value="ESF1 HOMOLOG"/>
    <property type="match status" value="1"/>
</dbReference>
<dbReference type="GO" id="GO:0006364">
    <property type="term" value="P:rRNA processing"/>
    <property type="evidence" value="ECO:0007669"/>
    <property type="project" value="InterPro"/>
</dbReference>
<dbReference type="GO" id="GO:0003723">
    <property type="term" value="F:RNA binding"/>
    <property type="evidence" value="ECO:0007669"/>
    <property type="project" value="TreeGrafter"/>
</dbReference>
<organism evidence="2 3">
    <name type="scientific">Meleagris gallopavo</name>
    <name type="common">Wild turkey</name>
    <dbReference type="NCBI Taxonomy" id="9103"/>
    <lineage>
        <taxon>Eukaryota</taxon>
        <taxon>Metazoa</taxon>
        <taxon>Chordata</taxon>
        <taxon>Craniata</taxon>
        <taxon>Vertebrata</taxon>
        <taxon>Euteleostomi</taxon>
        <taxon>Archelosauria</taxon>
        <taxon>Archosauria</taxon>
        <taxon>Dinosauria</taxon>
        <taxon>Saurischia</taxon>
        <taxon>Theropoda</taxon>
        <taxon>Coelurosauria</taxon>
        <taxon>Aves</taxon>
        <taxon>Neognathae</taxon>
        <taxon>Galloanserae</taxon>
        <taxon>Galliformes</taxon>
        <taxon>Phasianidae</taxon>
        <taxon>Meleagridinae</taxon>
        <taxon>Meleagris</taxon>
    </lineage>
</organism>
<name>A0A803YFV6_MELGA</name>
<reference evidence="2 3" key="1">
    <citation type="journal article" date="2010" name="PLoS Biol.">
        <title>Multi-platform next-generation sequencing of the domestic turkey (Meleagris gallopavo): genome assembly and analysis.</title>
        <authorList>
            <person name="Dalloul R.A."/>
            <person name="Long J.A."/>
            <person name="Zimin A.V."/>
            <person name="Aslam L."/>
            <person name="Beal K."/>
            <person name="Blomberg L.A."/>
            <person name="Bouffard P."/>
            <person name="Burt D.W."/>
            <person name="Crasta O."/>
            <person name="Crooijmans R.P."/>
            <person name="Cooper K."/>
            <person name="Coulombe R.A."/>
            <person name="De S."/>
            <person name="Delany M.E."/>
            <person name="Dodgson J.B."/>
            <person name="Dong J.J."/>
            <person name="Evans C."/>
            <person name="Frederickson K.M."/>
            <person name="Flicek P."/>
            <person name="Florea L."/>
            <person name="Folkerts O."/>
            <person name="Groenen M.A."/>
            <person name="Harkins T.T."/>
            <person name="Herrero J."/>
            <person name="Hoffmann S."/>
            <person name="Megens H.J."/>
            <person name="Jiang A."/>
            <person name="de Jong P."/>
            <person name="Kaiser P."/>
            <person name="Kim H."/>
            <person name="Kim K.W."/>
            <person name="Kim S."/>
            <person name="Langenberger D."/>
            <person name="Lee M.K."/>
            <person name="Lee T."/>
            <person name="Mane S."/>
            <person name="Marcais G."/>
            <person name="Marz M."/>
            <person name="McElroy A.P."/>
            <person name="Modise T."/>
            <person name="Nefedov M."/>
            <person name="Notredame C."/>
            <person name="Paton I.R."/>
            <person name="Payne W.S."/>
            <person name="Pertea G."/>
            <person name="Prickett D."/>
            <person name="Puiu D."/>
            <person name="Qioa D."/>
            <person name="Raineri E."/>
            <person name="Ruffier M."/>
            <person name="Salzberg S.L."/>
            <person name="Schatz M.C."/>
            <person name="Scheuring C."/>
            <person name="Schmidt C.J."/>
            <person name="Schroeder S."/>
            <person name="Searle S.M."/>
            <person name="Smith E.J."/>
            <person name="Smith J."/>
            <person name="Sonstegard T.S."/>
            <person name="Stadler P.F."/>
            <person name="Tafer H."/>
            <person name="Tu Z.J."/>
            <person name="Van Tassell C.P."/>
            <person name="Vilella A.J."/>
            <person name="Williams K.P."/>
            <person name="Yorke J.A."/>
            <person name="Zhang L."/>
            <person name="Zhang H.B."/>
            <person name="Zhang X."/>
            <person name="Zhang Y."/>
            <person name="Reed K.M."/>
        </authorList>
    </citation>
    <scope>NUCLEOTIDE SEQUENCE [LARGE SCALE GENOMIC DNA]</scope>
</reference>
<protein>
    <recommendedName>
        <fullName evidence="4">ESF1 nucleolar pre-rRNA processing protein homolog</fullName>
    </recommendedName>
</protein>
<proteinExistence type="predicted"/>
<dbReference type="InterPro" id="IPR039754">
    <property type="entry name" value="Esf1"/>
</dbReference>
<sequence>MASQKEILSDGRFSRVARDPRFWEMPEKDRKVKIDKRFRAMFHDKRFKLKCTVDKRGRPVNYTSVENLRKFYALSESDSELSEDDSQVRAEKKKKKKKDKPKEEGDSVKPIPREENKMKKQRNR</sequence>
<dbReference type="Proteomes" id="UP000001645">
    <property type="component" value="Chromosome 2"/>
</dbReference>
<feature type="region of interest" description="Disordered" evidence="1">
    <location>
        <begin position="76"/>
        <end position="124"/>
    </location>
</feature>
<dbReference type="GeneTree" id="ENSGT00390000004881"/>
<keyword evidence="3" id="KW-1185">Reference proteome</keyword>
<dbReference type="Ensembl" id="ENSMGAT00000035960.1">
    <property type="protein sequence ID" value="ENSMGAP00000030653.1"/>
    <property type="gene ID" value="ENSMGAG00000018035.1"/>
</dbReference>